<dbReference type="AlphaFoldDB" id="A0A6T6CBJ0"/>
<accession>A0A6T6CBJ0</accession>
<dbReference type="GO" id="GO:0007034">
    <property type="term" value="P:vacuolar transport"/>
    <property type="evidence" value="ECO:0007669"/>
    <property type="project" value="InterPro"/>
</dbReference>
<organism evidence="3">
    <name type="scientific">Compsopogon caeruleus</name>
    <dbReference type="NCBI Taxonomy" id="31354"/>
    <lineage>
        <taxon>Eukaryota</taxon>
        <taxon>Rhodophyta</taxon>
        <taxon>Compsopogonophyceae</taxon>
        <taxon>Compsopogonales</taxon>
        <taxon>Compsopogonaceae</taxon>
        <taxon>Compsopogon</taxon>
    </lineage>
</organism>
<dbReference type="EMBL" id="HBGH01009035">
    <property type="protein sequence ID" value="CAD9232880.1"/>
    <property type="molecule type" value="Transcribed_RNA"/>
</dbReference>
<evidence type="ECO:0000313" key="3">
    <source>
        <dbReference type="EMBL" id="CAD9232881.1"/>
    </source>
</evidence>
<dbReference type="Pfam" id="PF25880">
    <property type="entry name" value="WHD_CHMP7_1st"/>
    <property type="match status" value="1"/>
</dbReference>
<evidence type="ECO:0008006" key="4">
    <source>
        <dbReference type="Google" id="ProtNLM"/>
    </source>
</evidence>
<dbReference type="EMBL" id="HBGH01009036">
    <property type="protein sequence ID" value="CAD9232881.1"/>
    <property type="molecule type" value="Transcribed_RNA"/>
</dbReference>
<gene>
    <name evidence="2" type="ORF">CCAE0312_LOCUS4965</name>
    <name evidence="3" type="ORF">CCAE0312_LOCUS4966</name>
</gene>
<feature type="region of interest" description="Disordered" evidence="1">
    <location>
        <begin position="400"/>
        <end position="475"/>
    </location>
</feature>
<feature type="compositionally biased region" description="Basic and acidic residues" evidence="1">
    <location>
        <begin position="433"/>
        <end position="444"/>
    </location>
</feature>
<sequence length="494" mass="55023">MKKLGLDGEDLSEEEREVLWCAELPLDRETDAALWDRLTSFFRDLVMAWMARPGYRVVSRVEILEGLRWRGKEPTCGHAVLDWMVSEKVLLRVSRLPRLEGYVSVVVEESSVTNPGEAQVQSGRWRRVPEQVFRAVYRQISHVSGRFLAPTDDPNTKVVVANRLEVDAESLLRANEEIGLVLFHEVVSQSCGGNKDEGSVLLGHLAASKKASARYVNQGSELLVKLGSSPINDVDLGLYRLMQGRQRLKETEEQVSEKVTSLGREVLLVLRNKTLADKDKKSRGLHLMRLKKLGEERLYQTREMIVALEKSASAIESAQSVTGAIAAVSEGNRVLSLVRSDANPEKVDEAFLDFEEALEHQRELDDVLHRNAELLTGTLVSDSDVETEWQTLLASVTEPKTDNPILNQNVQSVPGSTPETSGVIEPSTLQVVADEKPRRRDNENSTHVLPKPTTSKDSIDETTTKAPVDDIPASPDVIDELTSRIQGMRVARQV</sequence>
<dbReference type="InterPro" id="IPR005024">
    <property type="entry name" value="Snf7_fam"/>
</dbReference>
<name>A0A6T6CBJ0_9RHOD</name>
<protein>
    <recommendedName>
        <fullName evidence="4">Charged multivesicular body protein 7</fullName>
    </recommendedName>
</protein>
<evidence type="ECO:0000313" key="2">
    <source>
        <dbReference type="EMBL" id="CAD9232880.1"/>
    </source>
</evidence>
<dbReference type="Pfam" id="PF03357">
    <property type="entry name" value="Snf7"/>
    <property type="match status" value="1"/>
</dbReference>
<reference evidence="3" key="1">
    <citation type="submission" date="2021-01" db="EMBL/GenBank/DDBJ databases">
        <authorList>
            <person name="Corre E."/>
            <person name="Pelletier E."/>
            <person name="Niang G."/>
            <person name="Scheremetjew M."/>
            <person name="Finn R."/>
            <person name="Kale V."/>
            <person name="Holt S."/>
            <person name="Cochrane G."/>
            <person name="Meng A."/>
            <person name="Brown T."/>
            <person name="Cohen L."/>
        </authorList>
    </citation>
    <scope>NUCLEOTIDE SEQUENCE</scope>
    <source>
        <strain evidence="3">SAG 36.94</strain>
    </source>
</reference>
<evidence type="ECO:0000256" key="1">
    <source>
        <dbReference type="SAM" id="MobiDB-lite"/>
    </source>
</evidence>
<proteinExistence type="predicted"/>
<feature type="compositionally biased region" description="Polar residues" evidence="1">
    <location>
        <begin position="404"/>
        <end position="420"/>
    </location>
</feature>